<proteinExistence type="predicted"/>
<keyword evidence="2" id="KW-1185">Reference proteome</keyword>
<dbReference type="EMBL" id="SOSA01000101">
    <property type="protein sequence ID" value="THC96741.1"/>
    <property type="molecule type" value="Genomic_DNA"/>
</dbReference>
<dbReference type="Proteomes" id="UP000308092">
    <property type="component" value="Unassembled WGS sequence"/>
</dbReference>
<reference evidence="1 2" key="1">
    <citation type="submission" date="2019-03" db="EMBL/GenBank/DDBJ databases">
        <title>The genome sequence of a newly discovered highly antifungal drug resistant Aspergillus species, Aspergillus tanneri NIH 1004.</title>
        <authorList>
            <person name="Mounaud S."/>
            <person name="Singh I."/>
            <person name="Joardar V."/>
            <person name="Pakala S."/>
            <person name="Pakala S."/>
            <person name="Venepally P."/>
            <person name="Hoover J."/>
            <person name="Nierman W."/>
            <person name="Chung J."/>
            <person name="Losada L."/>
        </authorList>
    </citation>
    <scope>NUCLEOTIDE SEQUENCE [LARGE SCALE GENOMIC DNA]</scope>
    <source>
        <strain evidence="1 2">NIH1004</strain>
    </source>
</reference>
<dbReference type="AlphaFoldDB" id="A0A4S3JT28"/>
<gene>
    <name evidence="1" type="ORF">EYZ11_003799</name>
</gene>
<organism evidence="1 2">
    <name type="scientific">Aspergillus tanneri</name>
    <dbReference type="NCBI Taxonomy" id="1220188"/>
    <lineage>
        <taxon>Eukaryota</taxon>
        <taxon>Fungi</taxon>
        <taxon>Dikarya</taxon>
        <taxon>Ascomycota</taxon>
        <taxon>Pezizomycotina</taxon>
        <taxon>Eurotiomycetes</taxon>
        <taxon>Eurotiomycetidae</taxon>
        <taxon>Eurotiales</taxon>
        <taxon>Aspergillaceae</taxon>
        <taxon>Aspergillus</taxon>
        <taxon>Aspergillus subgen. Circumdati</taxon>
    </lineage>
</organism>
<comment type="caution">
    <text evidence="1">The sequence shown here is derived from an EMBL/GenBank/DDBJ whole genome shotgun (WGS) entry which is preliminary data.</text>
</comment>
<name>A0A4S3JT28_9EURO</name>
<protein>
    <submittedName>
        <fullName evidence="1">Uncharacterized protein</fullName>
    </submittedName>
</protein>
<dbReference type="VEuPathDB" id="FungiDB:EYZ11_003799"/>
<evidence type="ECO:0000313" key="1">
    <source>
        <dbReference type="EMBL" id="THC96741.1"/>
    </source>
</evidence>
<accession>A0A4S3JT28</accession>
<sequence>MAMLGQLLGLGFVSPAFLGLCLEQQGAGLTSRDIAIDPEKSYTIPLTIVLGFGIPSLLAALPAPSLISVDLKVQFVRIWEIFPIAIYLVRRLLQIGESLFPMSTFGAYL</sequence>
<evidence type="ECO:0000313" key="2">
    <source>
        <dbReference type="Proteomes" id="UP000308092"/>
    </source>
</evidence>